<feature type="region of interest" description="Disordered" evidence="1">
    <location>
        <begin position="1"/>
        <end position="23"/>
    </location>
</feature>
<sequence>MKRTPKKELKQAKKSSLSTFHKR</sequence>
<feature type="compositionally biased region" description="Basic and acidic residues" evidence="1">
    <location>
        <begin position="1"/>
        <end position="11"/>
    </location>
</feature>
<protein>
    <submittedName>
        <fullName evidence="2">Uncharacterized protein</fullName>
    </submittedName>
</protein>
<dbReference type="EMBL" id="GGEC01055750">
    <property type="protein sequence ID" value="MBX36234.1"/>
    <property type="molecule type" value="Transcribed_RNA"/>
</dbReference>
<feature type="compositionally biased region" description="Polar residues" evidence="1">
    <location>
        <begin position="14"/>
        <end position="23"/>
    </location>
</feature>
<accession>A0A2P2N1A0</accession>
<evidence type="ECO:0000313" key="2">
    <source>
        <dbReference type="EMBL" id="MBX36234.1"/>
    </source>
</evidence>
<name>A0A2P2N1A0_RHIMU</name>
<organism evidence="2">
    <name type="scientific">Rhizophora mucronata</name>
    <name type="common">Asiatic mangrove</name>
    <dbReference type="NCBI Taxonomy" id="61149"/>
    <lineage>
        <taxon>Eukaryota</taxon>
        <taxon>Viridiplantae</taxon>
        <taxon>Streptophyta</taxon>
        <taxon>Embryophyta</taxon>
        <taxon>Tracheophyta</taxon>
        <taxon>Spermatophyta</taxon>
        <taxon>Magnoliopsida</taxon>
        <taxon>eudicotyledons</taxon>
        <taxon>Gunneridae</taxon>
        <taxon>Pentapetalae</taxon>
        <taxon>rosids</taxon>
        <taxon>fabids</taxon>
        <taxon>Malpighiales</taxon>
        <taxon>Rhizophoraceae</taxon>
        <taxon>Rhizophora</taxon>
    </lineage>
</organism>
<evidence type="ECO:0000256" key="1">
    <source>
        <dbReference type="SAM" id="MobiDB-lite"/>
    </source>
</evidence>
<proteinExistence type="predicted"/>
<dbReference type="AlphaFoldDB" id="A0A2P2N1A0"/>
<reference evidence="2" key="1">
    <citation type="submission" date="2018-02" db="EMBL/GenBank/DDBJ databases">
        <title>Rhizophora mucronata_Transcriptome.</title>
        <authorList>
            <person name="Meera S.P."/>
            <person name="Sreeshan A."/>
            <person name="Augustine A."/>
        </authorList>
    </citation>
    <scope>NUCLEOTIDE SEQUENCE</scope>
    <source>
        <tissue evidence="2">Leaf</tissue>
    </source>
</reference>